<dbReference type="OrthoDB" id="311720at2759"/>
<dbReference type="Pfam" id="PF09799">
    <property type="entry name" value="Transmemb_17"/>
    <property type="match status" value="1"/>
</dbReference>
<evidence type="ECO:0000256" key="5">
    <source>
        <dbReference type="SAM" id="Phobius"/>
    </source>
</evidence>
<feature type="transmembrane region" description="Helical" evidence="5">
    <location>
        <begin position="116"/>
        <end position="135"/>
    </location>
</feature>
<dbReference type="EMBL" id="CYKH01001951">
    <property type="protein sequence ID" value="CUG91670.1"/>
    <property type="molecule type" value="Genomic_DNA"/>
</dbReference>
<feature type="transmembrane region" description="Helical" evidence="5">
    <location>
        <begin position="20"/>
        <end position="42"/>
    </location>
</feature>
<organism evidence="6 7">
    <name type="scientific">Bodo saltans</name>
    <name type="common">Flagellated protozoan</name>
    <dbReference type="NCBI Taxonomy" id="75058"/>
    <lineage>
        <taxon>Eukaryota</taxon>
        <taxon>Discoba</taxon>
        <taxon>Euglenozoa</taxon>
        <taxon>Kinetoplastea</taxon>
        <taxon>Metakinetoplastina</taxon>
        <taxon>Eubodonida</taxon>
        <taxon>Bodonidae</taxon>
        <taxon>Bodo</taxon>
    </lineage>
</organism>
<dbReference type="AlphaFoldDB" id="A0A0S4JJP3"/>
<evidence type="ECO:0000256" key="3">
    <source>
        <dbReference type="ARBA" id="ARBA00022989"/>
    </source>
</evidence>
<feature type="transmembrane region" description="Helical" evidence="5">
    <location>
        <begin position="54"/>
        <end position="73"/>
    </location>
</feature>
<dbReference type="Proteomes" id="UP000051952">
    <property type="component" value="Unassembled WGS sequence"/>
</dbReference>
<dbReference type="OMA" id="QRIWMIC"/>
<evidence type="ECO:0000313" key="6">
    <source>
        <dbReference type="EMBL" id="CUG91670.1"/>
    </source>
</evidence>
<dbReference type="GO" id="GO:0016020">
    <property type="term" value="C:membrane"/>
    <property type="evidence" value="ECO:0007669"/>
    <property type="project" value="UniProtKB-SubCell"/>
</dbReference>
<feature type="transmembrane region" description="Helical" evidence="5">
    <location>
        <begin position="85"/>
        <end position="104"/>
    </location>
</feature>
<keyword evidence="3 5" id="KW-1133">Transmembrane helix</keyword>
<name>A0A0S4JJP3_BODSA</name>
<keyword evidence="2 5" id="KW-0812">Transmembrane</keyword>
<keyword evidence="4 5" id="KW-0472">Membrane</keyword>
<protein>
    <submittedName>
        <fullName evidence="6">Membrane-associated protein, putative</fullName>
    </submittedName>
</protein>
<dbReference type="InterPro" id="IPR019184">
    <property type="entry name" value="Uncharacterised_TM-17"/>
</dbReference>
<keyword evidence="7" id="KW-1185">Reference proteome</keyword>
<evidence type="ECO:0000313" key="7">
    <source>
        <dbReference type="Proteomes" id="UP000051952"/>
    </source>
</evidence>
<evidence type="ECO:0000256" key="1">
    <source>
        <dbReference type="ARBA" id="ARBA00004141"/>
    </source>
</evidence>
<sequence>MRLSVHHKLPVIEGSVLLAAVLRTNVFLSVLIVFPILFSLIGLKWGDLGFVDRAWYTSVVIAYAVLEVPRLIMGMNGNKERSVSSLIGFVTLSLTFHIGIMAVYHAMVPRKNSLDYAISTVEIILAGAEVLLAIVEIRKMVRQNTVNFYVSLGMDV</sequence>
<proteinExistence type="predicted"/>
<evidence type="ECO:0000256" key="2">
    <source>
        <dbReference type="ARBA" id="ARBA00022692"/>
    </source>
</evidence>
<evidence type="ECO:0000256" key="4">
    <source>
        <dbReference type="ARBA" id="ARBA00023136"/>
    </source>
</evidence>
<comment type="subcellular location">
    <subcellularLocation>
        <location evidence="1">Membrane</location>
        <topology evidence="1">Multi-pass membrane protein</topology>
    </subcellularLocation>
</comment>
<dbReference type="VEuPathDB" id="TriTrypDB:BSAL_33240"/>
<gene>
    <name evidence="6" type="ORF">BSAL_33240</name>
</gene>
<reference evidence="7" key="1">
    <citation type="submission" date="2015-09" db="EMBL/GenBank/DDBJ databases">
        <authorList>
            <consortium name="Pathogen Informatics"/>
        </authorList>
    </citation>
    <scope>NUCLEOTIDE SEQUENCE [LARGE SCALE GENOMIC DNA]</scope>
    <source>
        <strain evidence="7">Lake Konstanz</strain>
    </source>
</reference>
<accession>A0A0S4JJP3</accession>